<proteinExistence type="inferred from homology"/>
<organism evidence="5 6">
    <name type="scientific">Geranomyces variabilis</name>
    <dbReference type="NCBI Taxonomy" id="109894"/>
    <lineage>
        <taxon>Eukaryota</taxon>
        <taxon>Fungi</taxon>
        <taxon>Fungi incertae sedis</taxon>
        <taxon>Chytridiomycota</taxon>
        <taxon>Chytridiomycota incertae sedis</taxon>
        <taxon>Chytridiomycetes</taxon>
        <taxon>Spizellomycetales</taxon>
        <taxon>Powellomycetaceae</taxon>
        <taxon>Geranomyces</taxon>
    </lineage>
</organism>
<dbReference type="Gene3D" id="3.40.190.10">
    <property type="entry name" value="Periplasmic binding protein-like II"/>
    <property type="match status" value="2"/>
</dbReference>
<dbReference type="Proteomes" id="UP001212152">
    <property type="component" value="Unassembled WGS sequence"/>
</dbReference>
<evidence type="ECO:0000313" key="5">
    <source>
        <dbReference type="EMBL" id="KAJ3185616.1"/>
    </source>
</evidence>
<gene>
    <name evidence="5" type="ORF">HDU87_000240</name>
</gene>
<evidence type="ECO:0000256" key="1">
    <source>
        <dbReference type="ARBA" id="ARBA00004418"/>
    </source>
</evidence>
<keyword evidence="6" id="KW-1185">Reference proteome</keyword>
<protein>
    <recommendedName>
        <fullName evidence="4">Ca3427-like PBP 2 domain-containing protein</fullName>
    </recommendedName>
</protein>
<reference evidence="5" key="1">
    <citation type="submission" date="2020-05" db="EMBL/GenBank/DDBJ databases">
        <title>Phylogenomic resolution of chytrid fungi.</title>
        <authorList>
            <person name="Stajich J.E."/>
            <person name="Amses K."/>
            <person name="Simmons R."/>
            <person name="Seto K."/>
            <person name="Myers J."/>
            <person name="Bonds A."/>
            <person name="Quandt C.A."/>
            <person name="Barry K."/>
            <person name="Liu P."/>
            <person name="Grigoriev I."/>
            <person name="Longcore J.E."/>
            <person name="James T.Y."/>
        </authorList>
    </citation>
    <scope>NUCLEOTIDE SEQUENCE</scope>
    <source>
        <strain evidence="5">JEL0379</strain>
    </source>
</reference>
<dbReference type="AlphaFoldDB" id="A0AAD5TSH9"/>
<keyword evidence="3" id="KW-0732">Signal</keyword>
<comment type="subcellular location">
    <subcellularLocation>
        <location evidence="1">Periplasm</location>
    </subcellularLocation>
</comment>
<dbReference type="PANTHER" id="PTHR30024:SF47">
    <property type="entry name" value="TAURINE-BINDING PERIPLASMIC PROTEIN"/>
    <property type="match status" value="1"/>
</dbReference>
<evidence type="ECO:0000313" key="6">
    <source>
        <dbReference type="Proteomes" id="UP001212152"/>
    </source>
</evidence>
<dbReference type="InterPro" id="IPR054364">
    <property type="entry name" value="Ca3427-like_PBP2"/>
</dbReference>
<dbReference type="SUPFAM" id="SSF53850">
    <property type="entry name" value="Periplasmic binding protein-like II"/>
    <property type="match status" value="1"/>
</dbReference>
<dbReference type="Pfam" id="PF22384">
    <property type="entry name" value="PBP2_Ca3427_like"/>
    <property type="match status" value="1"/>
</dbReference>
<dbReference type="PANTHER" id="PTHR30024">
    <property type="entry name" value="ALIPHATIC SULFONATES-BINDING PROTEIN-RELATED"/>
    <property type="match status" value="1"/>
</dbReference>
<accession>A0AAD5TSH9</accession>
<comment type="caution">
    <text evidence="5">The sequence shown here is derived from an EMBL/GenBank/DDBJ whole genome shotgun (WGS) entry which is preliminary data.</text>
</comment>
<evidence type="ECO:0000259" key="4">
    <source>
        <dbReference type="Pfam" id="PF22384"/>
    </source>
</evidence>
<evidence type="ECO:0000256" key="3">
    <source>
        <dbReference type="ARBA" id="ARBA00022729"/>
    </source>
</evidence>
<sequence>MDDDQDQQQAQELMPLEKIRLGCVPEHFSSPLYQAVEKRLFTEAGIEVEIVSCPGGTGEMVNALNDGQIDVAIALTEGLIASLSNTADATFRIIGTYTSSPLTWSIATSPTGKHASTPRETPGPEAWQELKGAKIGISRFGSGSHIIPFVLADNMGWLEKGKEPFTFVPLKNITGLIQGVESGEADAFLWERVMTKPHYDSGELHHLSNITPPWPAFMIAASNKALVDKQALKTLLAVITKEAANFMQCRDSGESVHYVANRFKLPIEDVKSWFAPLGFPTDARNVSSAAVAECISTLKKAGVIVNQQAEIPMGKLIDEDIAQLE</sequence>
<dbReference type="GO" id="GO:0042597">
    <property type="term" value="C:periplasmic space"/>
    <property type="evidence" value="ECO:0007669"/>
    <property type="project" value="UniProtKB-SubCell"/>
</dbReference>
<evidence type="ECO:0000256" key="2">
    <source>
        <dbReference type="ARBA" id="ARBA00010742"/>
    </source>
</evidence>
<dbReference type="EMBL" id="JADGJQ010000001">
    <property type="protein sequence ID" value="KAJ3185616.1"/>
    <property type="molecule type" value="Genomic_DNA"/>
</dbReference>
<name>A0AAD5TSH9_9FUNG</name>
<feature type="domain" description="Ca3427-like PBP 2" evidence="4">
    <location>
        <begin position="130"/>
        <end position="210"/>
    </location>
</feature>
<comment type="similarity">
    <text evidence="2">Belongs to the bacterial solute-binding protein SsuA/TauA family.</text>
</comment>